<dbReference type="AlphaFoldDB" id="A0AAV9WFC4"/>
<reference evidence="2 3" key="1">
    <citation type="submission" date="2023-08" db="EMBL/GenBank/DDBJ databases">
        <authorList>
            <person name="Palmer J.M."/>
        </authorList>
    </citation>
    <scope>NUCLEOTIDE SEQUENCE [LARGE SCALE GENOMIC DNA]</scope>
    <source>
        <strain evidence="2 3">TWF481</strain>
    </source>
</reference>
<keyword evidence="3" id="KW-1185">Reference proteome</keyword>
<accession>A0AAV9WFC4</accession>
<evidence type="ECO:0000313" key="2">
    <source>
        <dbReference type="EMBL" id="KAK6506829.1"/>
    </source>
</evidence>
<feature type="region of interest" description="Disordered" evidence="1">
    <location>
        <begin position="310"/>
        <end position="366"/>
    </location>
</feature>
<name>A0AAV9WFC4_9PEZI</name>
<evidence type="ECO:0000256" key="1">
    <source>
        <dbReference type="SAM" id="MobiDB-lite"/>
    </source>
</evidence>
<sequence>MRYTNAYVIFNSPNSRPKVDVIFFYTSRTCEQDPVVVVKLKIGDGLQVIDFQTLGIKVYPGATRGFQLHDRAFAPYLADAPGASTGVWYYDHPLGKFVWVNAVTPTIIESPLTNLATGEGAAAQQALPVNEAIEADYQEWRRKNPYRSDARPKPVIDPYIGNRLLPTRYQDMVTGFKAALWAGGQNSWFAFHQNVYNMARNIFSSWQASCSAPGGTDASEACQTLSAQPLTLVDTVAPNERAGGGSGGTAILEQNTSAPKKEEDEGSGNLVISGSNMKIEELGQGGGSGTSSEIVFKEEENTIHDSIQDTIYDNNSNLDNASVKGEPEAEGNPEDVIKIEAGLEEDQGPGSEGYEPVVSKRQKPSF</sequence>
<feature type="region of interest" description="Disordered" evidence="1">
    <location>
        <begin position="240"/>
        <end position="268"/>
    </location>
</feature>
<dbReference type="EMBL" id="JAVHJL010000003">
    <property type="protein sequence ID" value="KAK6506829.1"/>
    <property type="molecule type" value="Genomic_DNA"/>
</dbReference>
<dbReference type="Proteomes" id="UP001370758">
    <property type="component" value="Unassembled WGS sequence"/>
</dbReference>
<evidence type="ECO:0000313" key="3">
    <source>
        <dbReference type="Proteomes" id="UP001370758"/>
    </source>
</evidence>
<comment type="caution">
    <text evidence="2">The sequence shown here is derived from an EMBL/GenBank/DDBJ whole genome shotgun (WGS) entry which is preliminary data.</text>
</comment>
<proteinExistence type="predicted"/>
<protein>
    <submittedName>
        <fullName evidence="2">Uncharacterized protein</fullName>
    </submittedName>
</protein>
<gene>
    <name evidence="2" type="ORF">TWF481_005289</name>
</gene>
<organism evidence="2 3">
    <name type="scientific">Arthrobotrys musiformis</name>
    <dbReference type="NCBI Taxonomy" id="47236"/>
    <lineage>
        <taxon>Eukaryota</taxon>
        <taxon>Fungi</taxon>
        <taxon>Dikarya</taxon>
        <taxon>Ascomycota</taxon>
        <taxon>Pezizomycotina</taxon>
        <taxon>Orbiliomycetes</taxon>
        <taxon>Orbiliales</taxon>
        <taxon>Orbiliaceae</taxon>
        <taxon>Arthrobotrys</taxon>
    </lineage>
</organism>
<feature type="compositionally biased region" description="Polar residues" evidence="1">
    <location>
        <begin position="310"/>
        <end position="320"/>
    </location>
</feature>